<dbReference type="PANTHER" id="PTHR33606">
    <property type="entry name" value="PROTEIN YCII"/>
    <property type="match status" value="1"/>
</dbReference>
<comment type="caution">
    <text evidence="1">The sequence shown here is derived from an EMBL/GenBank/DDBJ whole genome shotgun (WGS) entry which is preliminary data.</text>
</comment>
<evidence type="ECO:0008006" key="3">
    <source>
        <dbReference type="Google" id="ProtNLM"/>
    </source>
</evidence>
<gene>
    <name evidence="1" type="ORF">M231_00930</name>
</gene>
<name>A0A4Q1BUF7_TREME</name>
<proteinExistence type="predicted"/>
<dbReference type="OrthoDB" id="5519740at2759"/>
<accession>A0A4Q1BUF7</accession>
<dbReference type="InterPro" id="IPR051807">
    <property type="entry name" value="Sec-metab_biosynth-assoc"/>
</dbReference>
<dbReference type="PANTHER" id="PTHR33606:SF3">
    <property type="entry name" value="PROTEIN YCII"/>
    <property type="match status" value="1"/>
</dbReference>
<dbReference type="VEuPathDB" id="FungiDB:TREMEDRAFT_29831"/>
<dbReference type="AlphaFoldDB" id="A0A4Q1BUF7"/>
<dbReference type="Proteomes" id="UP000289152">
    <property type="component" value="Unassembled WGS sequence"/>
</dbReference>
<evidence type="ECO:0000313" key="2">
    <source>
        <dbReference type="Proteomes" id="UP000289152"/>
    </source>
</evidence>
<reference evidence="1 2" key="1">
    <citation type="submission" date="2016-06" db="EMBL/GenBank/DDBJ databases">
        <title>Evolution of pathogenesis and genome organization in the Tremellales.</title>
        <authorList>
            <person name="Cuomo C."/>
            <person name="Litvintseva A."/>
            <person name="Heitman J."/>
            <person name="Chen Y."/>
            <person name="Sun S."/>
            <person name="Springer D."/>
            <person name="Dromer F."/>
            <person name="Young S."/>
            <person name="Zeng Q."/>
            <person name="Chapman S."/>
            <person name="Gujja S."/>
            <person name="Saif S."/>
            <person name="Birren B."/>
        </authorList>
    </citation>
    <scope>NUCLEOTIDE SEQUENCE [LARGE SCALE GENOMIC DNA]</scope>
    <source>
        <strain evidence="1 2">ATCC 28783</strain>
    </source>
</reference>
<sequence>MPRFLCVCPDHPDILDKRLAVRPQHLVRAKPDLENGTQVYAGAILPKPDTEARTRPLPEGVPRIAGSLMVYIFPTLEDCWARVKEDVYWKHDIWDKSKIIVEELID</sequence>
<keyword evidence="2" id="KW-1185">Reference proteome</keyword>
<evidence type="ECO:0000313" key="1">
    <source>
        <dbReference type="EMBL" id="RXK41695.1"/>
    </source>
</evidence>
<dbReference type="Gene3D" id="3.30.70.1060">
    <property type="entry name" value="Dimeric alpha+beta barrel"/>
    <property type="match status" value="1"/>
</dbReference>
<dbReference type="InParanoid" id="A0A4Q1BUF7"/>
<protein>
    <recommendedName>
        <fullName evidence="3">YCII-related domain-containing protein</fullName>
    </recommendedName>
</protein>
<dbReference type="OMA" id="CWARVKE"/>
<organism evidence="1 2">
    <name type="scientific">Tremella mesenterica</name>
    <name type="common">Jelly fungus</name>
    <dbReference type="NCBI Taxonomy" id="5217"/>
    <lineage>
        <taxon>Eukaryota</taxon>
        <taxon>Fungi</taxon>
        <taxon>Dikarya</taxon>
        <taxon>Basidiomycota</taxon>
        <taxon>Agaricomycotina</taxon>
        <taxon>Tremellomycetes</taxon>
        <taxon>Tremellales</taxon>
        <taxon>Tremellaceae</taxon>
        <taxon>Tremella</taxon>
    </lineage>
</organism>
<dbReference type="EMBL" id="SDIL01000006">
    <property type="protein sequence ID" value="RXK41695.1"/>
    <property type="molecule type" value="Genomic_DNA"/>
</dbReference>
<dbReference type="SUPFAM" id="SSF54909">
    <property type="entry name" value="Dimeric alpha+beta barrel"/>
    <property type="match status" value="1"/>
</dbReference>
<dbReference type="InterPro" id="IPR011008">
    <property type="entry name" value="Dimeric_a/b-barrel"/>
</dbReference>
<dbReference type="STRING" id="5217.A0A4Q1BUF7"/>